<evidence type="ECO:0000256" key="4">
    <source>
        <dbReference type="RuleBase" id="RU367022"/>
    </source>
</evidence>
<reference evidence="7" key="3">
    <citation type="submission" date="2025-04" db="UniProtKB">
        <authorList>
            <consortium name="RefSeq"/>
        </authorList>
    </citation>
    <scope>IDENTIFICATION</scope>
    <source>
        <strain evidence="7">CBS 781.70</strain>
    </source>
</reference>
<keyword evidence="4" id="KW-0406">Ion transport</keyword>
<comment type="similarity">
    <text evidence="4">Belongs to the copper transporter (Ctr) (TC 1.A.56) family. SLC31A subfamily.</text>
</comment>
<reference evidence="7" key="2">
    <citation type="submission" date="2020-04" db="EMBL/GenBank/DDBJ databases">
        <authorList>
            <consortium name="NCBI Genome Project"/>
        </authorList>
    </citation>
    <scope>NUCLEOTIDE SEQUENCE</scope>
    <source>
        <strain evidence="7">CBS 781.70</strain>
    </source>
</reference>
<evidence type="ECO:0000256" key="2">
    <source>
        <dbReference type="ARBA" id="ARBA00022989"/>
    </source>
</evidence>
<comment type="subcellular location">
    <subcellularLocation>
        <location evidence="4">Membrane</location>
        <topology evidence="4">Multi-pass membrane protein</topology>
    </subcellularLocation>
</comment>
<feature type="transmembrane region" description="Helical" evidence="4">
    <location>
        <begin position="132"/>
        <end position="150"/>
    </location>
</feature>
<dbReference type="InterPro" id="IPR007274">
    <property type="entry name" value="Cop_transporter"/>
</dbReference>
<keyword evidence="4" id="KW-0813">Transport</keyword>
<accession>A0A6G1G3I9</accession>
<name>A0A6G1G3I9_9PEZI</name>
<evidence type="ECO:0000313" key="6">
    <source>
        <dbReference type="Proteomes" id="UP000504638"/>
    </source>
</evidence>
<keyword evidence="2 4" id="KW-1133">Transmembrane helix</keyword>
<evidence type="ECO:0000256" key="3">
    <source>
        <dbReference type="ARBA" id="ARBA00023136"/>
    </source>
</evidence>
<dbReference type="GO" id="GO:0005886">
    <property type="term" value="C:plasma membrane"/>
    <property type="evidence" value="ECO:0007669"/>
    <property type="project" value="TreeGrafter"/>
</dbReference>
<keyword evidence="4" id="KW-0186">Copper</keyword>
<dbReference type="RefSeq" id="XP_033534306.1">
    <property type="nucleotide sequence ID" value="XM_033675731.1"/>
</dbReference>
<dbReference type="OrthoDB" id="73901at2759"/>
<dbReference type="EMBL" id="ML975157">
    <property type="protein sequence ID" value="KAF1812675.1"/>
    <property type="molecule type" value="Genomic_DNA"/>
</dbReference>
<proteinExistence type="inferred from homology"/>
<evidence type="ECO:0000256" key="1">
    <source>
        <dbReference type="ARBA" id="ARBA00022692"/>
    </source>
</evidence>
<protein>
    <recommendedName>
        <fullName evidence="4">Copper transport protein</fullName>
    </recommendedName>
</protein>
<keyword evidence="1 4" id="KW-0812">Transmembrane</keyword>
<keyword evidence="4" id="KW-0187">Copper transport</keyword>
<feature type="transmembrane region" description="Helical" evidence="4">
    <location>
        <begin position="38"/>
        <end position="59"/>
    </location>
</feature>
<dbReference type="PANTHER" id="PTHR12483">
    <property type="entry name" value="SOLUTE CARRIER FAMILY 31 COPPER TRANSPORTERS"/>
    <property type="match status" value="1"/>
</dbReference>
<dbReference type="AlphaFoldDB" id="A0A6G1G3I9"/>
<keyword evidence="6" id="KW-1185">Reference proteome</keyword>
<gene>
    <name evidence="5 7" type="ORF">P152DRAFT_381454</name>
</gene>
<dbReference type="GeneID" id="54416301"/>
<keyword evidence="3 4" id="KW-0472">Membrane</keyword>
<feature type="non-terminal residue" evidence="5">
    <location>
        <position position="177"/>
    </location>
</feature>
<dbReference type="GO" id="GO:0005375">
    <property type="term" value="F:copper ion transmembrane transporter activity"/>
    <property type="evidence" value="ECO:0007669"/>
    <property type="project" value="UniProtKB-UniRule"/>
</dbReference>
<dbReference type="Pfam" id="PF04145">
    <property type="entry name" value="Ctr"/>
    <property type="match status" value="1"/>
</dbReference>
<feature type="non-terminal residue" evidence="5">
    <location>
        <position position="1"/>
    </location>
</feature>
<dbReference type="Proteomes" id="UP000504638">
    <property type="component" value="Unplaced"/>
</dbReference>
<evidence type="ECO:0000313" key="5">
    <source>
        <dbReference type="EMBL" id="KAF1812675.1"/>
    </source>
</evidence>
<organism evidence="5">
    <name type="scientific">Eremomyces bilateralis CBS 781.70</name>
    <dbReference type="NCBI Taxonomy" id="1392243"/>
    <lineage>
        <taxon>Eukaryota</taxon>
        <taxon>Fungi</taxon>
        <taxon>Dikarya</taxon>
        <taxon>Ascomycota</taxon>
        <taxon>Pezizomycotina</taxon>
        <taxon>Dothideomycetes</taxon>
        <taxon>Dothideomycetes incertae sedis</taxon>
        <taxon>Eremomycetales</taxon>
        <taxon>Eremomycetaceae</taxon>
        <taxon>Eremomyces</taxon>
    </lineage>
</organism>
<evidence type="ECO:0000313" key="7">
    <source>
        <dbReference type="RefSeq" id="XP_033534306.1"/>
    </source>
</evidence>
<reference evidence="5 7" key="1">
    <citation type="submission" date="2020-01" db="EMBL/GenBank/DDBJ databases">
        <authorList>
            <consortium name="DOE Joint Genome Institute"/>
            <person name="Haridas S."/>
            <person name="Albert R."/>
            <person name="Binder M."/>
            <person name="Bloem J."/>
            <person name="Labutti K."/>
            <person name="Salamov A."/>
            <person name="Andreopoulos B."/>
            <person name="Baker S.E."/>
            <person name="Barry K."/>
            <person name="Bills G."/>
            <person name="Bluhm B.H."/>
            <person name="Cannon C."/>
            <person name="Castanera R."/>
            <person name="Culley D.E."/>
            <person name="Daum C."/>
            <person name="Ezra D."/>
            <person name="Gonzalez J.B."/>
            <person name="Henrissat B."/>
            <person name="Kuo A."/>
            <person name="Liang C."/>
            <person name="Lipzen A."/>
            <person name="Lutzoni F."/>
            <person name="Magnuson J."/>
            <person name="Mondo S."/>
            <person name="Nolan M."/>
            <person name="Ohm R."/>
            <person name="Pangilinan J."/>
            <person name="Park H.-J."/>
            <person name="Ramirez L."/>
            <person name="Alfaro M."/>
            <person name="Sun H."/>
            <person name="Tritt A."/>
            <person name="Yoshinaga Y."/>
            <person name="Zwiers L.-H."/>
            <person name="Turgeon B.G."/>
            <person name="Goodwin S.B."/>
            <person name="Spatafora J.W."/>
            <person name="Crous P.W."/>
            <person name="Grigoriev I.V."/>
        </authorList>
    </citation>
    <scope>NUCLEOTIDE SEQUENCE</scope>
    <source>
        <strain evidence="5 7">CBS 781.70</strain>
    </source>
</reference>
<sequence length="177" mass="18809">DSTSGSTSASMHASEMVMAFFSSTTTALYSDGWTPSSAGAYAGTCIFLIVLAVVFRALLAAKHRLEALWHDQALQRRYVVAAERDAGGFFGKDADVRSGVLSINGVEEEVRVVRAPTGPVQAFRLTTDVPRAALVVVIVGVGYLLMLAVMTLNVGYFLSILGGTFLGELVFGRFGHA</sequence>
<dbReference type="PANTHER" id="PTHR12483:SF120">
    <property type="entry name" value="HIGH-AFFINITY COPPER TRANSPORTER CTRA2"/>
    <property type="match status" value="1"/>
</dbReference>